<comment type="similarity">
    <text evidence="1">Belongs to the RRN3 family.</text>
</comment>
<accession>A0A8H5LJ24</accession>
<feature type="coiled-coil region" evidence="2">
    <location>
        <begin position="278"/>
        <end position="312"/>
    </location>
</feature>
<feature type="compositionally biased region" description="Polar residues" evidence="3">
    <location>
        <begin position="1"/>
        <end position="10"/>
    </location>
</feature>
<dbReference type="GO" id="GO:0006361">
    <property type="term" value="P:transcription initiation at RNA polymerase I promoter"/>
    <property type="evidence" value="ECO:0007669"/>
    <property type="project" value="InterPro"/>
</dbReference>
<feature type="region of interest" description="Disordered" evidence="3">
    <location>
        <begin position="448"/>
        <end position="467"/>
    </location>
</feature>
<dbReference type="OrthoDB" id="26970at2759"/>
<feature type="compositionally biased region" description="Polar residues" evidence="3">
    <location>
        <begin position="432"/>
        <end position="442"/>
    </location>
</feature>
<name>A0A8H5LJ24_9AGAR</name>
<protein>
    <recommendedName>
        <fullName evidence="6">RNA polymerase I-specific transcription initiation factor RRN3</fullName>
    </recommendedName>
</protein>
<keyword evidence="2" id="KW-0175">Coiled coil</keyword>
<feature type="region of interest" description="Disordered" evidence="3">
    <location>
        <begin position="423"/>
        <end position="442"/>
    </location>
</feature>
<feature type="compositionally biased region" description="Acidic residues" evidence="3">
    <location>
        <begin position="764"/>
        <end position="778"/>
    </location>
</feature>
<feature type="region of interest" description="Disordered" evidence="3">
    <location>
        <begin position="1"/>
        <end position="55"/>
    </location>
</feature>
<keyword evidence="5" id="KW-1185">Reference proteome</keyword>
<dbReference type="PANTHER" id="PTHR12790:SF0">
    <property type="entry name" value="RNA POLYMERASE I-SPECIFIC TRANSCRIPTION INITIATION FACTOR RRN3-RELATED"/>
    <property type="match status" value="1"/>
</dbReference>
<sequence length="839" mass="93240">MDPHSTLSQFDNKRTPKGPKSQNVRFMEPKQPKPSLDNFKQSRKSSGNASASLLIRRPIATNSRVKQEEKTRKDMFLAFVNNALQQKSNGNSEAFDELVNEFNPKRSTAEVPFPQPAQLRLWIQALSHVVSRLERTHSVLVEAIVSMPWVTLDTASVKSYTVFIGMLVSARPEYLSTVLSKIAHGFTYQASLQALDISQPETSSSPLTRRIVYDRLHFLLRHLLSLIPTLPSTLMPLLSRNFPHKRQSIVHQSTYIRNLLRVSGYCPELSDQILSTIVDRAIQIDVEIQVEIEELENEEEEEENGQEQLFELDPFDVVVGQEGSDSSDDEDDSDADDNFSDLSSDAGLEDMGKKVPELPMNVEHIREMVKKLDTILKLMFDHFQHMRASLAPLSGSTPTLDPTQNSSPLPELPPLPEYGIPFGSQPPPANQAMLSLSRPSTPATPTIPTVPDAMLPSTPSSRPARSSQDILRQQFNTLLSIFDRTILRTFKSRYTQFLLFWYTSLDPEFADVFQGMLVDRALFQPTNTAETATPVVTRAAAASYLGSFVSRAEFVDREETRRVVGVLCQWLKAHLDGVDSVLSANGGNTAMGNMSATTANVLGAQNTVFYAVSQALFLIFCFRWRDLLEDDESAENDFFGTSIGLGNDLKKGKKWMEELGVVQRVVNSVLNPLKVCSPNVAMQFARVAQATDFIYCYTILESNRRSEYMASSNPDASRSPIHVTILGDGLNNELNTFFPFDPYRLPKSGTYIQDVYREWDSVAIDDEDDDDEEEEDELQKDGEGGSEEAGVGIPRMTATSVHTDEQETQGLGVSFEAMSISPAGPGVQAAALAVEGPGI</sequence>
<dbReference type="Pfam" id="PF05327">
    <property type="entry name" value="RRN3"/>
    <property type="match status" value="1"/>
</dbReference>
<feature type="region of interest" description="Disordered" evidence="3">
    <location>
        <begin position="764"/>
        <end position="815"/>
    </location>
</feature>
<comment type="caution">
    <text evidence="4">The sequence shown here is derived from an EMBL/GenBank/DDBJ whole genome shotgun (WGS) entry which is preliminary data.</text>
</comment>
<dbReference type="PANTHER" id="PTHR12790">
    <property type="entry name" value="TRANSCRIPTION INITIATION FACTOR IA RRN3"/>
    <property type="match status" value="1"/>
</dbReference>
<evidence type="ECO:0000313" key="4">
    <source>
        <dbReference type="EMBL" id="KAF5358944.1"/>
    </source>
</evidence>
<dbReference type="GO" id="GO:0005634">
    <property type="term" value="C:nucleus"/>
    <property type="evidence" value="ECO:0007669"/>
    <property type="project" value="TreeGrafter"/>
</dbReference>
<reference evidence="4 5" key="1">
    <citation type="journal article" date="2020" name="ISME J.">
        <title>Uncovering the hidden diversity of litter-decomposition mechanisms in mushroom-forming fungi.</title>
        <authorList>
            <person name="Floudas D."/>
            <person name="Bentzer J."/>
            <person name="Ahren D."/>
            <person name="Johansson T."/>
            <person name="Persson P."/>
            <person name="Tunlid A."/>
        </authorList>
    </citation>
    <scope>NUCLEOTIDE SEQUENCE [LARGE SCALE GENOMIC DNA]</scope>
    <source>
        <strain evidence="4 5">CBS 291.85</strain>
    </source>
</reference>
<organism evidence="4 5">
    <name type="scientific">Tetrapyrgos nigripes</name>
    <dbReference type="NCBI Taxonomy" id="182062"/>
    <lineage>
        <taxon>Eukaryota</taxon>
        <taxon>Fungi</taxon>
        <taxon>Dikarya</taxon>
        <taxon>Basidiomycota</taxon>
        <taxon>Agaricomycotina</taxon>
        <taxon>Agaricomycetes</taxon>
        <taxon>Agaricomycetidae</taxon>
        <taxon>Agaricales</taxon>
        <taxon>Marasmiineae</taxon>
        <taxon>Marasmiaceae</taxon>
        <taxon>Tetrapyrgos</taxon>
    </lineage>
</organism>
<dbReference type="GO" id="GO:0001181">
    <property type="term" value="F:RNA polymerase I general transcription initiation factor activity"/>
    <property type="evidence" value="ECO:0007669"/>
    <property type="project" value="InterPro"/>
</dbReference>
<feature type="region of interest" description="Disordered" evidence="3">
    <location>
        <begin position="320"/>
        <end position="355"/>
    </location>
</feature>
<dbReference type="GO" id="GO:0001042">
    <property type="term" value="F:RNA polymerase I core binding"/>
    <property type="evidence" value="ECO:0007669"/>
    <property type="project" value="TreeGrafter"/>
</dbReference>
<feature type="compositionally biased region" description="Acidic residues" evidence="3">
    <location>
        <begin position="325"/>
        <end position="339"/>
    </location>
</feature>
<evidence type="ECO:0008006" key="6">
    <source>
        <dbReference type="Google" id="ProtNLM"/>
    </source>
</evidence>
<evidence type="ECO:0000256" key="3">
    <source>
        <dbReference type="SAM" id="MobiDB-lite"/>
    </source>
</evidence>
<dbReference type="Proteomes" id="UP000559256">
    <property type="component" value="Unassembled WGS sequence"/>
</dbReference>
<gene>
    <name evidence="4" type="ORF">D9758_004887</name>
</gene>
<dbReference type="AlphaFoldDB" id="A0A8H5LJ24"/>
<evidence type="ECO:0000256" key="2">
    <source>
        <dbReference type="SAM" id="Coils"/>
    </source>
</evidence>
<evidence type="ECO:0000313" key="5">
    <source>
        <dbReference type="Proteomes" id="UP000559256"/>
    </source>
</evidence>
<proteinExistence type="inferred from homology"/>
<evidence type="ECO:0000256" key="1">
    <source>
        <dbReference type="ARBA" id="ARBA00010098"/>
    </source>
</evidence>
<dbReference type="EMBL" id="JAACJM010000047">
    <property type="protein sequence ID" value="KAF5358944.1"/>
    <property type="molecule type" value="Genomic_DNA"/>
</dbReference>
<dbReference type="InterPro" id="IPR007991">
    <property type="entry name" value="RNA_pol_I_trans_ini_fac_RRN3"/>
</dbReference>
<feature type="compositionally biased region" description="Low complexity" evidence="3">
    <location>
        <begin position="456"/>
        <end position="467"/>
    </location>
</feature>